<reference evidence="1" key="1">
    <citation type="submission" date="2023-06" db="EMBL/GenBank/DDBJ databases">
        <title>Genome-scale phylogeny and comparative genomics of the fungal order Sordariales.</title>
        <authorList>
            <consortium name="Lawrence Berkeley National Laboratory"/>
            <person name="Hensen N."/>
            <person name="Bonometti L."/>
            <person name="Westerberg I."/>
            <person name="Brannstrom I.O."/>
            <person name="Guillou S."/>
            <person name="Cros-Aarteil S."/>
            <person name="Calhoun S."/>
            <person name="Haridas S."/>
            <person name="Kuo A."/>
            <person name="Mondo S."/>
            <person name="Pangilinan J."/>
            <person name="Riley R."/>
            <person name="LaButti K."/>
            <person name="Andreopoulos B."/>
            <person name="Lipzen A."/>
            <person name="Chen C."/>
            <person name="Yanf M."/>
            <person name="Daum C."/>
            <person name="Ng V."/>
            <person name="Clum A."/>
            <person name="Steindorff A."/>
            <person name="Ohm R."/>
            <person name="Martin F."/>
            <person name="Silar P."/>
            <person name="Natvig D."/>
            <person name="Lalanne C."/>
            <person name="Gautier V."/>
            <person name="Ament-velasquez S.L."/>
            <person name="Kruys A."/>
            <person name="Hutchinson M.I."/>
            <person name="Powell A.J."/>
            <person name="Barry K."/>
            <person name="Miller A.N."/>
            <person name="Grigoriev I.V."/>
            <person name="Debuchy R."/>
            <person name="Gladieux P."/>
            <person name="Thoren M.H."/>
            <person name="Johannesson H."/>
        </authorList>
    </citation>
    <scope>NUCLEOTIDE SEQUENCE</scope>
    <source>
        <strain evidence="1">SMH3391-2</strain>
    </source>
</reference>
<evidence type="ECO:0000313" key="1">
    <source>
        <dbReference type="EMBL" id="KAK0609701.1"/>
    </source>
</evidence>
<evidence type="ECO:0000313" key="2">
    <source>
        <dbReference type="Proteomes" id="UP001174934"/>
    </source>
</evidence>
<dbReference type="AlphaFoldDB" id="A0AA39WCA7"/>
<organism evidence="1 2">
    <name type="scientific">Bombardia bombarda</name>
    <dbReference type="NCBI Taxonomy" id="252184"/>
    <lineage>
        <taxon>Eukaryota</taxon>
        <taxon>Fungi</taxon>
        <taxon>Dikarya</taxon>
        <taxon>Ascomycota</taxon>
        <taxon>Pezizomycotina</taxon>
        <taxon>Sordariomycetes</taxon>
        <taxon>Sordariomycetidae</taxon>
        <taxon>Sordariales</taxon>
        <taxon>Lasiosphaeriaceae</taxon>
        <taxon>Bombardia</taxon>
    </lineage>
</organism>
<accession>A0AA39WCA7</accession>
<proteinExistence type="predicted"/>
<keyword evidence="2" id="KW-1185">Reference proteome</keyword>
<protein>
    <submittedName>
        <fullName evidence="1">Uncharacterized protein</fullName>
    </submittedName>
</protein>
<comment type="caution">
    <text evidence="1">The sequence shown here is derived from an EMBL/GenBank/DDBJ whole genome shotgun (WGS) entry which is preliminary data.</text>
</comment>
<sequence>MRLINVRTLELHEFFRGQRRGDSLHVRRVAYPSRPVNVDAAVCGNNVDVKKQHLLVMTRVTAALSNLGMYYAVGRYEPAKAFNDLVRPFGLGIYPTGVVSELRGTVKLDPYVNSSSSSSSSGGGPTVQVEACLITLGSVGGLAGELKQYYLFVAVRERGDPYSSDNRRPAWFCQFLVADKIESLNEDYEKKLWKILVDQVRTTPANGGGQMAHYSAELWTCRS</sequence>
<name>A0AA39WCA7_9PEZI</name>
<gene>
    <name evidence="1" type="ORF">B0T17DRAFT_621499</name>
</gene>
<dbReference type="Proteomes" id="UP001174934">
    <property type="component" value="Unassembled WGS sequence"/>
</dbReference>
<dbReference type="EMBL" id="JAULSR010000012">
    <property type="protein sequence ID" value="KAK0609701.1"/>
    <property type="molecule type" value="Genomic_DNA"/>
</dbReference>